<comment type="caution">
    <text evidence="3">The sequence shown here is derived from an EMBL/GenBank/DDBJ whole genome shotgun (WGS) entry which is preliminary data.</text>
</comment>
<organism evidence="3 4">
    <name type="scientific">Brachyspira innocens</name>
    <dbReference type="NCBI Taxonomy" id="13264"/>
    <lineage>
        <taxon>Bacteria</taxon>
        <taxon>Pseudomonadati</taxon>
        <taxon>Spirochaetota</taxon>
        <taxon>Spirochaetia</taxon>
        <taxon>Brachyspirales</taxon>
        <taxon>Brachyspiraceae</taxon>
        <taxon>Brachyspira</taxon>
    </lineage>
</organism>
<dbReference type="RefSeq" id="WP_304385685.1">
    <property type="nucleotide sequence ID" value="NZ_JAUPBL010000071.1"/>
</dbReference>
<feature type="region of interest" description="Disordered" evidence="1">
    <location>
        <begin position="26"/>
        <end position="54"/>
    </location>
</feature>
<reference evidence="3" key="1">
    <citation type="submission" date="2023-07" db="EMBL/GenBank/DDBJ databases">
        <title>Mucosal microbiota of week-old chicken and adult hens.</title>
        <authorList>
            <person name="Volf J."/>
            <person name="Karasova D."/>
            <person name="Crhanova M."/>
            <person name="Faldynova M."/>
            <person name="Prikrylova H."/>
            <person name="Zeman M."/>
            <person name="Babak V."/>
            <person name="Rajova J."/>
            <person name="Rychlik I."/>
        </authorList>
    </citation>
    <scope>NUCLEOTIDE SEQUENCE</scope>
    <source>
        <strain evidence="3">ET902</strain>
    </source>
</reference>
<gene>
    <name evidence="3" type="ORF">Q5M86_05270</name>
</gene>
<feature type="compositionally biased region" description="Low complexity" evidence="1">
    <location>
        <begin position="330"/>
        <end position="353"/>
    </location>
</feature>
<keyword evidence="4" id="KW-1185">Reference proteome</keyword>
<keyword evidence="2" id="KW-0732">Signal</keyword>
<evidence type="ECO:0000256" key="1">
    <source>
        <dbReference type="SAM" id="MobiDB-lite"/>
    </source>
</evidence>
<feature type="compositionally biased region" description="Low complexity" evidence="1">
    <location>
        <begin position="26"/>
        <end position="44"/>
    </location>
</feature>
<name>A0ABT8YYF2_9SPIR</name>
<feature type="compositionally biased region" description="Acidic residues" evidence="1">
    <location>
        <begin position="45"/>
        <end position="54"/>
    </location>
</feature>
<evidence type="ECO:0000313" key="4">
    <source>
        <dbReference type="Proteomes" id="UP001175147"/>
    </source>
</evidence>
<feature type="region of interest" description="Disordered" evidence="1">
    <location>
        <begin position="326"/>
        <end position="353"/>
    </location>
</feature>
<dbReference type="EMBL" id="JAUPBM010000049">
    <property type="protein sequence ID" value="MDO7020179.1"/>
    <property type="molecule type" value="Genomic_DNA"/>
</dbReference>
<evidence type="ECO:0008006" key="5">
    <source>
        <dbReference type="Google" id="ProtNLM"/>
    </source>
</evidence>
<feature type="signal peptide" evidence="2">
    <location>
        <begin position="1"/>
        <end position="20"/>
    </location>
</feature>
<proteinExistence type="predicted"/>
<protein>
    <recommendedName>
        <fullName evidence="5">TPR domain-containing protein</fullName>
    </recommendedName>
</protein>
<dbReference type="Proteomes" id="UP001175147">
    <property type="component" value="Unassembled WGS sequence"/>
</dbReference>
<evidence type="ECO:0000256" key="2">
    <source>
        <dbReference type="SAM" id="SignalP"/>
    </source>
</evidence>
<feature type="chain" id="PRO_5045959393" description="TPR domain-containing protein" evidence="2">
    <location>
        <begin position="21"/>
        <end position="353"/>
    </location>
</feature>
<accession>A0ABT8YYF2</accession>
<evidence type="ECO:0000313" key="3">
    <source>
        <dbReference type="EMBL" id="MDO7020179.1"/>
    </source>
</evidence>
<sequence>MKKLFLVLSVMILALSPVYAQDETTAETTDAAATEQTTETATTEENQESSEVDTVEGITPFAPSFTDLRNTDDATLDREYNLLQTNLTKIKEDYLFRVLYKANKILEHYTNVNFTDTNEMFYNAVYYYDLVANPIANDNNVDLALSELDKSFRLYDEIKPIYEILGKTNELIQADYELNLYAGIFNLFKGSAGYYAKSRYHLMNALHNESSSKNDTTNLIMLNTYLAGVNYNLATINQNSDVSKVYFLNEMFNNLWDLTTLKTADENIKTAKYKLLITKYHKVLYTTSDRFRTTYSKYYDELGFTYGQTEDEILSRDVRPVYRDYENEAADPNATTTETTDDTAATETTETAN</sequence>